<dbReference type="InterPro" id="IPR005841">
    <property type="entry name" value="Alpha-D-phosphohexomutase_SF"/>
</dbReference>
<dbReference type="EMBL" id="KF900975">
    <property type="protein sequence ID" value="AIF13494.1"/>
    <property type="molecule type" value="Genomic_DNA"/>
</dbReference>
<dbReference type="InterPro" id="IPR005846">
    <property type="entry name" value="A-D-PHexomutase_a/b/a-III"/>
</dbReference>
<dbReference type="GO" id="GO:0005975">
    <property type="term" value="P:carbohydrate metabolic process"/>
    <property type="evidence" value="ECO:0007669"/>
    <property type="project" value="InterPro"/>
</dbReference>
<keyword evidence="6 11" id="KW-0413">Isomerase</keyword>
<feature type="domain" description="Alpha-D-phosphohexomutase alpha/beta/alpha" evidence="9">
    <location>
        <begin position="142"/>
        <end position="230"/>
    </location>
</feature>
<evidence type="ECO:0000256" key="1">
    <source>
        <dbReference type="ARBA" id="ARBA00001946"/>
    </source>
</evidence>
<feature type="domain" description="Alpha-D-phosphohexomutase alpha/beta/alpha" evidence="8">
    <location>
        <begin position="9"/>
        <end position="118"/>
    </location>
</feature>
<comment type="cofactor">
    <cofactor evidence="1">
        <name>Mg(2+)</name>
        <dbReference type="ChEBI" id="CHEBI:18420"/>
    </cofactor>
</comment>
<evidence type="ECO:0000313" key="11">
    <source>
        <dbReference type="EMBL" id="AIF13494.1"/>
    </source>
</evidence>
<dbReference type="InterPro" id="IPR005843">
    <property type="entry name" value="A-D-PHexomutase_C"/>
</dbReference>
<sequence length="435" mass="47718">MEILKISISGIRGIVGKDLTLRDILKFSKNFSVLINSKKCVVATDTRPTGQMVAETVKAGLMQSGIDVYDLGIAPTPVAFRESRKYGAGIIVTSSHNPIEWNGLKMIIDGKGINEKQLDVVMSEQNPPKSEIGEEHKIESVYIDDASKIIGKISDTPKITVDIGGGAAKGFSSQLLEKVGCNVVTINDEREKSSRGPDPTVDTLKDLIANTKNRDIGFAFDLDGDRLVIVINGEKKDPDVTLGMGVVKALELGCKNFVLSQDTSISVEKYIKQNGGTVFRSKVGETNVTEKMIETKSQVGGEGSSGGFILSDFNYCRDGILTSGLIASIIKKDEFADALNFMEKYHIIRDKVEYDSEHHDDILKALHGKMKEKFGSVETLDGIKAIVDEDSWALVRKSNTENSIRVSAESNSLEKVRNIHQEIKDLVKESYEQIK</sequence>
<gene>
    <name evidence="11" type="primary">pmm-pgm</name>
</gene>
<evidence type="ECO:0000256" key="5">
    <source>
        <dbReference type="ARBA" id="ARBA00022842"/>
    </source>
</evidence>
<name>A0A075HC66_9ARCH</name>
<reference evidence="11" key="1">
    <citation type="journal article" date="2014" name="Genome Biol. Evol.">
        <title>Pangenome evidence for extensive interdomain horizontal transfer affecting lineage core and shell genes in uncultured planktonic thaumarchaeota and euryarchaeota.</title>
        <authorList>
            <person name="Deschamps P."/>
            <person name="Zivanovic Y."/>
            <person name="Moreira D."/>
            <person name="Rodriguez-Valera F."/>
            <person name="Lopez-Garcia P."/>
        </authorList>
    </citation>
    <scope>NUCLEOTIDE SEQUENCE</scope>
</reference>
<evidence type="ECO:0000256" key="3">
    <source>
        <dbReference type="ARBA" id="ARBA00022553"/>
    </source>
</evidence>
<keyword evidence="3" id="KW-0597">Phosphoprotein</keyword>
<dbReference type="AlphaFoldDB" id="A0A075HC66"/>
<evidence type="ECO:0000256" key="4">
    <source>
        <dbReference type="ARBA" id="ARBA00022723"/>
    </source>
</evidence>
<evidence type="ECO:0000256" key="6">
    <source>
        <dbReference type="ARBA" id="ARBA00023235"/>
    </source>
</evidence>
<dbReference type="InterPro" id="IPR016055">
    <property type="entry name" value="A-D-PHexomutase_a/b/a-I/II/III"/>
</dbReference>
<dbReference type="InterPro" id="IPR005844">
    <property type="entry name" value="A-D-PHexomutase_a/b/a-I"/>
</dbReference>
<dbReference type="SUPFAM" id="SSF55957">
    <property type="entry name" value="Phosphoglucomutase, C-terminal domain"/>
    <property type="match status" value="1"/>
</dbReference>
<dbReference type="EC" id="5.4.2.2" evidence="11"/>
<dbReference type="PANTHER" id="PTHR43771">
    <property type="entry name" value="PHOSPHOMANNOMUTASE"/>
    <property type="match status" value="1"/>
</dbReference>
<dbReference type="GO" id="GO:0004614">
    <property type="term" value="F:phosphoglucomutase activity"/>
    <property type="evidence" value="ECO:0007669"/>
    <property type="project" value="UniProtKB-EC"/>
</dbReference>
<keyword evidence="5" id="KW-0460">Magnesium</keyword>
<evidence type="ECO:0000259" key="8">
    <source>
        <dbReference type="Pfam" id="PF02878"/>
    </source>
</evidence>
<dbReference type="GO" id="GO:0046872">
    <property type="term" value="F:metal ion binding"/>
    <property type="evidence" value="ECO:0007669"/>
    <property type="project" value="UniProtKB-KW"/>
</dbReference>
<organism evidence="11">
    <name type="scientific">uncultured marine thaumarchaeote KM3_62_H02</name>
    <dbReference type="NCBI Taxonomy" id="1456217"/>
    <lineage>
        <taxon>Archaea</taxon>
        <taxon>Nitrososphaerota</taxon>
        <taxon>environmental samples</taxon>
    </lineage>
</organism>
<accession>A0A075HC66</accession>
<dbReference type="Gene3D" id="3.40.120.10">
    <property type="entry name" value="Alpha-D-Glucose-1,6-Bisphosphate, subunit A, domain 3"/>
    <property type="match status" value="3"/>
</dbReference>
<feature type="domain" description="Alpha-D-phosphohexomutase C-terminal" evidence="7">
    <location>
        <begin position="380"/>
        <end position="425"/>
    </location>
</feature>
<feature type="domain" description="Alpha-D-phosphohexomutase alpha/beta/alpha" evidence="10">
    <location>
        <begin position="257"/>
        <end position="342"/>
    </location>
</feature>
<dbReference type="PRINTS" id="PR00509">
    <property type="entry name" value="PGMPMM"/>
</dbReference>
<dbReference type="Pfam" id="PF02879">
    <property type="entry name" value="PGM_PMM_II"/>
    <property type="match status" value="1"/>
</dbReference>
<comment type="similarity">
    <text evidence="2">Belongs to the phosphohexose mutase family.</text>
</comment>
<dbReference type="InterPro" id="IPR036900">
    <property type="entry name" value="A-D-PHexomutase_C_sf"/>
</dbReference>
<evidence type="ECO:0000259" key="7">
    <source>
        <dbReference type="Pfam" id="PF00408"/>
    </source>
</evidence>
<dbReference type="PANTHER" id="PTHR43771:SF1">
    <property type="entry name" value="PHOSPHOMANNOMUTASE"/>
    <property type="match status" value="1"/>
</dbReference>
<dbReference type="Pfam" id="PF02878">
    <property type="entry name" value="PGM_PMM_I"/>
    <property type="match status" value="1"/>
</dbReference>
<proteinExistence type="inferred from homology"/>
<dbReference type="Pfam" id="PF00408">
    <property type="entry name" value="PGM_PMM_IV"/>
    <property type="match status" value="1"/>
</dbReference>
<dbReference type="Pfam" id="PF02880">
    <property type="entry name" value="PGM_PMM_III"/>
    <property type="match status" value="1"/>
</dbReference>
<dbReference type="SUPFAM" id="SSF53738">
    <property type="entry name" value="Phosphoglucomutase, first 3 domains"/>
    <property type="match status" value="3"/>
</dbReference>
<evidence type="ECO:0000256" key="2">
    <source>
        <dbReference type="ARBA" id="ARBA00010231"/>
    </source>
</evidence>
<evidence type="ECO:0000259" key="9">
    <source>
        <dbReference type="Pfam" id="PF02879"/>
    </source>
</evidence>
<dbReference type="Gene3D" id="3.30.310.50">
    <property type="entry name" value="Alpha-D-phosphohexomutase, C-terminal domain"/>
    <property type="match status" value="1"/>
</dbReference>
<protein>
    <submittedName>
        <fullName evidence="11">Phosphoglucomutase/phosphomannomutase (Pmm-pgm)</fullName>
        <ecNumber evidence="11">5.4.2.2</ecNumber>
    </submittedName>
</protein>
<keyword evidence="4" id="KW-0479">Metal-binding</keyword>
<dbReference type="InterPro" id="IPR005845">
    <property type="entry name" value="A-D-PHexomutase_a/b/a-II"/>
</dbReference>
<evidence type="ECO:0000259" key="10">
    <source>
        <dbReference type="Pfam" id="PF02880"/>
    </source>
</evidence>